<feature type="transmembrane region" description="Helical" evidence="1">
    <location>
        <begin position="7"/>
        <end position="27"/>
    </location>
</feature>
<gene>
    <name evidence="2" type="ORF">ACFPU1_03600</name>
</gene>
<reference evidence="3" key="1">
    <citation type="journal article" date="2019" name="Int. J. Syst. Evol. Microbiol.">
        <title>The Global Catalogue of Microorganisms (GCM) 10K type strain sequencing project: providing services to taxonomists for standard genome sequencing and annotation.</title>
        <authorList>
            <consortium name="The Broad Institute Genomics Platform"/>
            <consortium name="The Broad Institute Genome Sequencing Center for Infectious Disease"/>
            <person name="Wu L."/>
            <person name="Ma J."/>
        </authorList>
    </citation>
    <scope>NUCLEOTIDE SEQUENCE [LARGE SCALE GENOMIC DNA]</scope>
    <source>
        <strain evidence="3">CECT 7184</strain>
    </source>
</reference>
<feature type="transmembrane region" description="Helical" evidence="1">
    <location>
        <begin position="62"/>
        <end position="82"/>
    </location>
</feature>
<keyword evidence="1" id="KW-0812">Transmembrane</keyword>
<keyword evidence="1" id="KW-1133">Transmembrane helix</keyword>
<dbReference type="Proteomes" id="UP001596142">
    <property type="component" value="Unassembled WGS sequence"/>
</dbReference>
<keyword evidence="1" id="KW-0472">Membrane</keyword>
<evidence type="ECO:0000256" key="1">
    <source>
        <dbReference type="SAM" id="Phobius"/>
    </source>
</evidence>
<evidence type="ECO:0008006" key="4">
    <source>
        <dbReference type="Google" id="ProtNLM"/>
    </source>
</evidence>
<proteinExistence type="predicted"/>
<evidence type="ECO:0000313" key="3">
    <source>
        <dbReference type="Proteomes" id="UP001596142"/>
    </source>
</evidence>
<dbReference type="EMBL" id="JBHSOZ010000003">
    <property type="protein sequence ID" value="MFC5711856.1"/>
    <property type="molecule type" value="Genomic_DNA"/>
</dbReference>
<protein>
    <recommendedName>
        <fullName evidence="4">DUF3953 domain-containing protein</fullName>
    </recommendedName>
</protein>
<name>A0ABW0YI99_9BACI</name>
<sequence length="86" mass="9682">MNKKTFRILRWAAGTGAVLWALVVIFTDGATEIPGVFGILFGAFLLFLGLEYKEDNESRRGFSYMCIFAALISFFFALNRFFGVLP</sequence>
<comment type="caution">
    <text evidence="2">The sequence shown here is derived from an EMBL/GenBank/DDBJ whole genome shotgun (WGS) entry which is preliminary data.</text>
</comment>
<evidence type="ECO:0000313" key="2">
    <source>
        <dbReference type="EMBL" id="MFC5711856.1"/>
    </source>
</evidence>
<accession>A0ABW0YI99</accession>
<feature type="transmembrane region" description="Helical" evidence="1">
    <location>
        <begin position="33"/>
        <end position="50"/>
    </location>
</feature>
<organism evidence="2 3">
    <name type="scientific">Thalassorhabdus alkalitolerans</name>
    <dbReference type="NCBI Taxonomy" id="2282697"/>
    <lineage>
        <taxon>Bacteria</taxon>
        <taxon>Bacillati</taxon>
        <taxon>Bacillota</taxon>
        <taxon>Bacilli</taxon>
        <taxon>Bacillales</taxon>
        <taxon>Bacillaceae</taxon>
        <taxon>Thalassorhabdus</taxon>
    </lineage>
</organism>
<dbReference type="RefSeq" id="WP_385938694.1">
    <property type="nucleotide sequence ID" value="NZ_JBHSOZ010000003.1"/>
</dbReference>
<keyword evidence="3" id="KW-1185">Reference proteome</keyword>